<sequence length="74" mass="8010">DIHAAYATSKDGTRLYAIARGNPNNPSLVCSHGFGGSTFIFSKQFASPRMLDAVYLIAYDLRGNGRSAKPETDE</sequence>
<reference evidence="1 2" key="1">
    <citation type="journal article" date="2014" name="PLoS Genet.">
        <title>Analysis of the Phlebiopsis gigantea genome, transcriptome and secretome provides insight into its pioneer colonization strategies of wood.</title>
        <authorList>
            <person name="Hori C."/>
            <person name="Ishida T."/>
            <person name="Igarashi K."/>
            <person name="Samejima M."/>
            <person name="Suzuki H."/>
            <person name="Master E."/>
            <person name="Ferreira P."/>
            <person name="Ruiz-Duenas F.J."/>
            <person name="Held B."/>
            <person name="Canessa P."/>
            <person name="Larrondo L.F."/>
            <person name="Schmoll M."/>
            <person name="Druzhinina I.S."/>
            <person name="Kubicek C.P."/>
            <person name="Gaskell J.A."/>
            <person name="Kersten P."/>
            <person name="St John F."/>
            <person name="Glasner J."/>
            <person name="Sabat G."/>
            <person name="Splinter BonDurant S."/>
            <person name="Syed K."/>
            <person name="Yadav J."/>
            <person name="Mgbeahuruike A.C."/>
            <person name="Kovalchuk A."/>
            <person name="Asiegbu F.O."/>
            <person name="Lackner G."/>
            <person name="Hoffmeister D."/>
            <person name="Rencoret J."/>
            <person name="Gutierrez A."/>
            <person name="Sun H."/>
            <person name="Lindquist E."/>
            <person name="Barry K."/>
            <person name="Riley R."/>
            <person name="Grigoriev I.V."/>
            <person name="Henrissat B."/>
            <person name="Kues U."/>
            <person name="Berka R.M."/>
            <person name="Martinez A.T."/>
            <person name="Covert S.F."/>
            <person name="Blanchette R.A."/>
            <person name="Cullen D."/>
        </authorList>
    </citation>
    <scope>NUCLEOTIDE SEQUENCE [LARGE SCALE GENOMIC DNA]</scope>
    <source>
        <strain evidence="1 2">11061_1 CR5-6</strain>
    </source>
</reference>
<evidence type="ECO:0000313" key="1">
    <source>
        <dbReference type="EMBL" id="KIP09687.1"/>
    </source>
</evidence>
<evidence type="ECO:0008006" key="3">
    <source>
        <dbReference type="Google" id="ProtNLM"/>
    </source>
</evidence>
<dbReference type="SUPFAM" id="SSF53474">
    <property type="entry name" value="alpha/beta-Hydrolases"/>
    <property type="match status" value="1"/>
</dbReference>
<gene>
    <name evidence="1" type="ORF">PHLGIDRAFT_60093</name>
</gene>
<evidence type="ECO:0000313" key="2">
    <source>
        <dbReference type="Proteomes" id="UP000053257"/>
    </source>
</evidence>
<dbReference type="Gene3D" id="3.40.50.1820">
    <property type="entry name" value="alpha/beta hydrolase"/>
    <property type="match status" value="1"/>
</dbReference>
<accession>A0A0C3SB23</accession>
<organism evidence="1 2">
    <name type="scientific">Phlebiopsis gigantea (strain 11061_1 CR5-6)</name>
    <name type="common">White-rot fungus</name>
    <name type="synonym">Peniophora gigantea</name>
    <dbReference type="NCBI Taxonomy" id="745531"/>
    <lineage>
        <taxon>Eukaryota</taxon>
        <taxon>Fungi</taxon>
        <taxon>Dikarya</taxon>
        <taxon>Basidiomycota</taxon>
        <taxon>Agaricomycotina</taxon>
        <taxon>Agaricomycetes</taxon>
        <taxon>Polyporales</taxon>
        <taxon>Phanerochaetaceae</taxon>
        <taxon>Phlebiopsis</taxon>
    </lineage>
</organism>
<feature type="non-terminal residue" evidence="1">
    <location>
        <position position="1"/>
    </location>
</feature>
<feature type="non-terminal residue" evidence="1">
    <location>
        <position position="74"/>
    </location>
</feature>
<dbReference type="Proteomes" id="UP000053257">
    <property type="component" value="Unassembled WGS sequence"/>
</dbReference>
<dbReference type="HOGENOM" id="CLU_2694594_0_0_1"/>
<keyword evidence="2" id="KW-1185">Reference proteome</keyword>
<dbReference type="EMBL" id="KN840463">
    <property type="protein sequence ID" value="KIP09687.1"/>
    <property type="molecule type" value="Genomic_DNA"/>
</dbReference>
<dbReference type="STRING" id="745531.A0A0C3SB23"/>
<proteinExistence type="predicted"/>
<dbReference type="OrthoDB" id="408373at2759"/>
<protein>
    <recommendedName>
        <fullName evidence="3">AB hydrolase-1 domain-containing protein</fullName>
    </recommendedName>
</protein>
<dbReference type="AlphaFoldDB" id="A0A0C3SB23"/>
<dbReference type="InterPro" id="IPR029058">
    <property type="entry name" value="AB_hydrolase_fold"/>
</dbReference>
<name>A0A0C3SB23_PHLG1</name>